<feature type="compositionally biased region" description="Basic and acidic residues" evidence="1">
    <location>
        <begin position="25"/>
        <end position="35"/>
    </location>
</feature>
<dbReference type="Proteomes" id="UP000064967">
    <property type="component" value="Chromosome"/>
</dbReference>
<gene>
    <name evidence="2" type="ORF">AKJ09_06386</name>
</gene>
<reference evidence="2 3" key="1">
    <citation type="submission" date="2015-08" db="EMBL/GenBank/DDBJ databases">
        <authorList>
            <person name="Babu N.S."/>
            <person name="Beckwith C.J."/>
            <person name="Beseler K.G."/>
            <person name="Brison A."/>
            <person name="Carone J.V."/>
            <person name="Caskin T.P."/>
            <person name="Diamond M."/>
            <person name="Durham M.E."/>
            <person name="Foxe J.M."/>
            <person name="Go M."/>
            <person name="Henderson B.A."/>
            <person name="Jones I.B."/>
            <person name="McGettigan J.A."/>
            <person name="Micheletti S.J."/>
            <person name="Nasrallah M.E."/>
            <person name="Ortiz D."/>
            <person name="Piller C.R."/>
            <person name="Privatt S.R."/>
            <person name="Schneider S.L."/>
            <person name="Sharp S."/>
            <person name="Smith T.C."/>
            <person name="Stanton J.D."/>
            <person name="Ullery H.E."/>
            <person name="Wilson R.J."/>
            <person name="Serrano M.G."/>
            <person name="Buck G."/>
            <person name="Lee V."/>
            <person name="Wang Y."/>
            <person name="Carvalho R."/>
            <person name="Voegtly L."/>
            <person name="Shi R."/>
            <person name="Duckworth R."/>
            <person name="Johnson A."/>
            <person name="Loviza R."/>
            <person name="Walstead R."/>
            <person name="Shah Z."/>
            <person name="Kiflezghi M."/>
            <person name="Wade K."/>
            <person name="Ball S.L."/>
            <person name="Bradley K.W."/>
            <person name="Asai D.J."/>
            <person name="Bowman C.A."/>
            <person name="Russell D.A."/>
            <person name="Pope W.H."/>
            <person name="Jacobs-Sera D."/>
            <person name="Hendrix R.W."/>
            <person name="Hatfull G.F."/>
        </authorList>
    </citation>
    <scope>NUCLEOTIDE SEQUENCE [LARGE SCALE GENOMIC DNA]</scope>
    <source>
        <strain evidence="2 3">DSM 27648</strain>
    </source>
</reference>
<organism evidence="2 3">
    <name type="scientific">Labilithrix luteola</name>
    <dbReference type="NCBI Taxonomy" id="1391654"/>
    <lineage>
        <taxon>Bacteria</taxon>
        <taxon>Pseudomonadati</taxon>
        <taxon>Myxococcota</taxon>
        <taxon>Polyangia</taxon>
        <taxon>Polyangiales</taxon>
        <taxon>Labilitrichaceae</taxon>
        <taxon>Labilithrix</taxon>
    </lineage>
</organism>
<protein>
    <submittedName>
        <fullName evidence="2">Uncharacterized protein</fullName>
    </submittedName>
</protein>
<accession>A0A0K1Q1W1</accession>
<sequence>MVLNGLPLSWVHAGGGHGEAATLSHDSESASRPDSDAPAMYPPAPCPLGLACVLEFRGLRFSRRPRPGLRSWPSVSARAVEHRHLRHLRPRPSPLPKLGPLRRT</sequence>
<dbReference type="AlphaFoldDB" id="A0A0K1Q1W1"/>
<name>A0A0K1Q1W1_9BACT</name>
<proteinExistence type="predicted"/>
<dbReference type="STRING" id="1391654.AKJ09_06386"/>
<evidence type="ECO:0000313" key="3">
    <source>
        <dbReference type="Proteomes" id="UP000064967"/>
    </source>
</evidence>
<evidence type="ECO:0000313" key="2">
    <source>
        <dbReference type="EMBL" id="AKU99722.1"/>
    </source>
</evidence>
<evidence type="ECO:0000256" key="1">
    <source>
        <dbReference type="SAM" id="MobiDB-lite"/>
    </source>
</evidence>
<keyword evidence="3" id="KW-1185">Reference proteome</keyword>
<feature type="region of interest" description="Disordered" evidence="1">
    <location>
        <begin position="14"/>
        <end position="41"/>
    </location>
</feature>
<feature type="region of interest" description="Disordered" evidence="1">
    <location>
        <begin position="82"/>
        <end position="104"/>
    </location>
</feature>
<dbReference type="EMBL" id="CP012333">
    <property type="protein sequence ID" value="AKU99722.1"/>
    <property type="molecule type" value="Genomic_DNA"/>
</dbReference>
<dbReference type="KEGG" id="llu:AKJ09_06386"/>